<evidence type="ECO:0000256" key="2">
    <source>
        <dbReference type="SAM" id="MobiDB-lite"/>
    </source>
</evidence>
<reference evidence="3" key="1">
    <citation type="submission" date="2020-04" db="EMBL/GenBank/DDBJ databases">
        <authorList>
            <person name="Chiriac C."/>
            <person name="Salcher M."/>
            <person name="Ghai R."/>
            <person name="Kavagutti S V."/>
        </authorList>
    </citation>
    <scope>NUCLEOTIDE SEQUENCE</scope>
</reference>
<evidence type="ECO:0000313" key="3">
    <source>
        <dbReference type="EMBL" id="CAB4135445.1"/>
    </source>
</evidence>
<dbReference type="EMBL" id="LR796301">
    <property type="protein sequence ID" value="CAB4135445.1"/>
    <property type="molecule type" value="Genomic_DNA"/>
</dbReference>
<accession>A0A6J5LM69</accession>
<keyword evidence="1" id="KW-0175">Coiled coil</keyword>
<feature type="compositionally biased region" description="Basic residues" evidence="2">
    <location>
        <begin position="219"/>
        <end position="228"/>
    </location>
</feature>
<feature type="coiled-coil region" evidence="1">
    <location>
        <begin position="124"/>
        <end position="158"/>
    </location>
</feature>
<protein>
    <submittedName>
        <fullName evidence="3">Uncharacterized protein</fullName>
    </submittedName>
</protein>
<sequence>MPNPTAHADDMKSPAIIKPNEMPAFWWVNPWGYALSMKRALDAVYLLSETTEDAYKAATTVIKQKDELVDYHRNNLNTFQRKVELTLKPVFGNGGYEDTVDLVSWSADEIKDRRAQKVRDDAELLENKELVMKLLDEREKYENDLTKAEARVKQLTVFCENAGAGRDREKQKVEEITLMVNDRDRQIDTRDREIIRLTNLTRNLKRKLSKAEKAAGIKPAKKKGGRRA</sequence>
<evidence type="ECO:0000256" key="1">
    <source>
        <dbReference type="SAM" id="Coils"/>
    </source>
</evidence>
<organism evidence="3">
    <name type="scientific">uncultured Caudovirales phage</name>
    <dbReference type="NCBI Taxonomy" id="2100421"/>
    <lineage>
        <taxon>Viruses</taxon>
        <taxon>Duplodnaviria</taxon>
        <taxon>Heunggongvirae</taxon>
        <taxon>Uroviricota</taxon>
        <taxon>Caudoviricetes</taxon>
        <taxon>Peduoviridae</taxon>
        <taxon>Maltschvirus</taxon>
        <taxon>Maltschvirus maltsch</taxon>
    </lineage>
</organism>
<proteinExistence type="predicted"/>
<gene>
    <name evidence="3" type="ORF">UFOVP291_14</name>
</gene>
<name>A0A6J5LM69_9CAUD</name>
<feature type="region of interest" description="Disordered" evidence="2">
    <location>
        <begin position="208"/>
        <end position="228"/>
    </location>
</feature>